<reference evidence="1 2" key="1">
    <citation type="submission" date="2019-01" db="EMBL/GenBank/DDBJ databases">
        <title>Whole Genome of Ornithobacterium rhinotracheale FARPER-174b.</title>
        <authorList>
            <person name="Tataje-Lavanda L.A."/>
            <person name="Montalvan A."/>
            <person name="Montesinos R."/>
            <person name="Zimic M."/>
            <person name="Fernandez-Sanchez M."/>
            <person name="Fernandez-Diaz M."/>
        </authorList>
    </citation>
    <scope>NUCLEOTIDE SEQUENCE [LARGE SCALE GENOMIC DNA]</scope>
    <source>
        <strain evidence="1 2">FARPER-174b</strain>
    </source>
</reference>
<dbReference type="EMBL" id="CP035107">
    <property type="protein sequence ID" value="QAR31148.1"/>
    <property type="molecule type" value="Genomic_DNA"/>
</dbReference>
<evidence type="ECO:0008006" key="3">
    <source>
        <dbReference type="Google" id="ProtNLM"/>
    </source>
</evidence>
<dbReference type="AlphaFoldDB" id="A0A410JSN5"/>
<sequence length="90" mass="11136">MWLEEFKDWIIVNYPILKEDIRQSPREIAKQSIVIDFENDFEIKRFTVWDDFSCVYESIIIETEKINVLKRQEFKSIEELKVIFDYFYNN</sequence>
<gene>
    <name evidence="1" type="ORF">EQP59_07280</name>
</gene>
<dbReference type="InterPro" id="IPR057062">
    <property type="entry name" value="TriTu"/>
</dbReference>
<protein>
    <recommendedName>
        <fullName evidence="3">DUF4268 domain-containing protein</fullName>
    </recommendedName>
</protein>
<dbReference type="Pfam" id="PF24689">
    <property type="entry name" value="TriTu"/>
    <property type="match status" value="1"/>
</dbReference>
<dbReference type="OrthoDB" id="6421983at2"/>
<name>A0A410JSN5_ORNRH</name>
<proteinExistence type="predicted"/>
<accession>A0A410JSN5</accession>
<dbReference type="RefSeq" id="WP_128501595.1">
    <property type="nucleotide sequence ID" value="NZ_CP035107.1"/>
</dbReference>
<organism evidence="1 2">
    <name type="scientific">Ornithobacterium rhinotracheale</name>
    <dbReference type="NCBI Taxonomy" id="28251"/>
    <lineage>
        <taxon>Bacteria</taxon>
        <taxon>Pseudomonadati</taxon>
        <taxon>Bacteroidota</taxon>
        <taxon>Flavobacteriia</taxon>
        <taxon>Flavobacteriales</taxon>
        <taxon>Weeksellaceae</taxon>
        <taxon>Ornithobacterium</taxon>
    </lineage>
</organism>
<dbReference type="Proteomes" id="UP000287701">
    <property type="component" value="Chromosome"/>
</dbReference>
<evidence type="ECO:0000313" key="2">
    <source>
        <dbReference type="Proteomes" id="UP000287701"/>
    </source>
</evidence>
<evidence type="ECO:0000313" key="1">
    <source>
        <dbReference type="EMBL" id="QAR31148.1"/>
    </source>
</evidence>